<dbReference type="EMBL" id="JAATIQ010000093">
    <property type="protein sequence ID" value="KAF4384266.1"/>
    <property type="molecule type" value="Genomic_DNA"/>
</dbReference>
<gene>
    <name evidence="2" type="ORF">G4B88_016832</name>
</gene>
<keyword evidence="3" id="KW-1185">Reference proteome</keyword>
<dbReference type="Pfam" id="PF13456">
    <property type="entry name" value="RVT_3"/>
    <property type="match status" value="2"/>
</dbReference>
<accession>A0A7J6GMW5</accession>
<dbReference type="GO" id="GO:0004523">
    <property type="term" value="F:RNA-DNA hybrid ribonuclease activity"/>
    <property type="evidence" value="ECO:0007669"/>
    <property type="project" value="InterPro"/>
</dbReference>
<dbReference type="InterPro" id="IPR002156">
    <property type="entry name" value="RNaseH_domain"/>
</dbReference>
<evidence type="ECO:0000259" key="1">
    <source>
        <dbReference type="Pfam" id="PF13456"/>
    </source>
</evidence>
<dbReference type="InterPro" id="IPR012337">
    <property type="entry name" value="RNaseH-like_sf"/>
</dbReference>
<dbReference type="PANTHER" id="PTHR47074">
    <property type="entry name" value="BNAC02G40300D PROTEIN"/>
    <property type="match status" value="1"/>
</dbReference>
<dbReference type="InterPro" id="IPR036397">
    <property type="entry name" value="RNaseH_sf"/>
</dbReference>
<dbReference type="AlphaFoldDB" id="A0A7J6GMW5"/>
<feature type="domain" description="RNase H type-1" evidence="1">
    <location>
        <begin position="326"/>
        <end position="447"/>
    </location>
</feature>
<dbReference type="InterPro" id="IPR052929">
    <property type="entry name" value="RNase_H-like_EbsB-rel"/>
</dbReference>
<feature type="domain" description="RNase H type-1" evidence="1">
    <location>
        <begin position="107"/>
        <end position="228"/>
    </location>
</feature>
<dbReference type="PANTHER" id="PTHR47074:SF48">
    <property type="entry name" value="POLYNUCLEOTIDYL TRANSFERASE, RIBONUCLEASE H-LIKE SUPERFAMILY PROTEIN"/>
    <property type="match status" value="1"/>
</dbReference>
<comment type="caution">
    <text evidence="2">The sequence shown here is derived from an EMBL/GenBank/DDBJ whole genome shotgun (WGS) entry which is preliminary data.</text>
</comment>
<dbReference type="GO" id="GO:0003676">
    <property type="term" value="F:nucleic acid binding"/>
    <property type="evidence" value="ECO:0007669"/>
    <property type="project" value="InterPro"/>
</dbReference>
<reference evidence="2 3" key="1">
    <citation type="journal article" date="2020" name="bioRxiv">
        <title>Sequence and annotation of 42 cannabis genomes reveals extensive copy number variation in cannabinoid synthesis and pathogen resistance genes.</title>
        <authorList>
            <person name="Mckernan K.J."/>
            <person name="Helbert Y."/>
            <person name="Kane L.T."/>
            <person name="Ebling H."/>
            <person name="Zhang L."/>
            <person name="Liu B."/>
            <person name="Eaton Z."/>
            <person name="Mclaughlin S."/>
            <person name="Kingan S."/>
            <person name="Baybayan P."/>
            <person name="Concepcion G."/>
            <person name="Jordan M."/>
            <person name="Riva A."/>
            <person name="Barbazuk W."/>
            <person name="Harkins T."/>
        </authorList>
    </citation>
    <scope>NUCLEOTIDE SEQUENCE [LARGE SCALE GENOMIC DNA]</scope>
    <source>
        <strain evidence="3">cv. Jamaican Lion 4</strain>
        <tissue evidence="2">Leaf</tissue>
    </source>
</reference>
<evidence type="ECO:0000313" key="2">
    <source>
        <dbReference type="EMBL" id="KAF4384266.1"/>
    </source>
</evidence>
<dbReference type="SUPFAM" id="SSF53098">
    <property type="entry name" value="Ribonuclease H-like"/>
    <property type="match status" value="2"/>
</dbReference>
<proteinExistence type="predicted"/>
<name>A0A7J6GMW5_CANSA</name>
<dbReference type="Gene3D" id="3.30.420.10">
    <property type="entry name" value="Ribonuclease H-like superfamily/Ribonuclease H"/>
    <property type="match status" value="2"/>
</dbReference>
<evidence type="ECO:0000313" key="3">
    <source>
        <dbReference type="Proteomes" id="UP000583929"/>
    </source>
</evidence>
<sequence length="478" mass="53898">MNKPDWLTWSWNHNGIYSVASADALWWSHDHLSKDDLIRFIGCSWLVWQRRNAFIFQHKVPNDHYWSKWALDLLDTHLGTHQQVQQTSRVNGNQKWQFPPKDFVMVNTDASLVFGKAGCGISAIIRDSKGSLIEAEAEFLPGCLSVLLAEVTAIRLGIQLARRRSFSHAIIASDCQAAITTLQNNACYPTDWGQLVQDINQFRASFQYLRFSFVNRDCNKVANNLAHWSRLAQKSAIWTDVIPLYWRTSDHRPLVFKAQVSNVGHKENMPWGSRFYFEKAWADNDECLEIIQEVWSNKCSRQPVDNLNFLLKGWSPPPSGTFMINADVSLIVGQPGCGLGVVIRDHLGAVVVAETIFIPSCLSFNMAESLAIRSGLKLADRWSLSTICISSDCQSVIHALNGDNHSITDWGLVVKDCIKAKENFNFVSFLFSPRQWNKVANCLATWARLFKTSKVWTSSMPLCAAAVLEADLPCCVGL</sequence>
<dbReference type="Proteomes" id="UP000583929">
    <property type="component" value="Unassembled WGS sequence"/>
</dbReference>
<dbReference type="InterPro" id="IPR044730">
    <property type="entry name" value="RNase_H-like_dom_plant"/>
</dbReference>
<protein>
    <recommendedName>
        <fullName evidence="1">RNase H type-1 domain-containing protein</fullName>
    </recommendedName>
</protein>
<dbReference type="CDD" id="cd06222">
    <property type="entry name" value="RNase_H_like"/>
    <property type="match status" value="2"/>
</dbReference>
<organism evidence="2 3">
    <name type="scientific">Cannabis sativa</name>
    <name type="common">Hemp</name>
    <name type="synonym">Marijuana</name>
    <dbReference type="NCBI Taxonomy" id="3483"/>
    <lineage>
        <taxon>Eukaryota</taxon>
        <taxon>Viridiplantae</taxon>
        <taxon>Streptophyta</taxon>
        <taxon>Embryophyta</taxon>
        <taxon>Tracheophyta</taxon>
        <taxon>Spermatophyta</taxon>
        <taxon>Magnoliopsida</taxon>
        <taxon>eudicotyledons</taxon>
        <taxon>Gunneridae</taxon>
        <taxon>Pentapetalae</taxon>
        <taxon>rosids</taxon>
        <taxon>fabids</taxon>
        <taxon>Rosales</taxon>
        <taxon>Cannabaceae</taxon>
        <taxon>Cannabis</taxon>
    </lineage>
</organism>